<evidence type="ECO:0000313" key="2">
    <source>
        <dbReference type="EMBL" id="UPL17326.1"/>
    </source>
</evidence>
<dbReference type="EMBL" id="CP078078">
    <property type="protein sequence ID" value="UPL17326.1"/>
    <property type="molecule type" value="Genomic_DNA"/>
</dbReference>
<dbReference type="Proteomes" id="UP000830631">
    <property type="component" value="Chromosome"/>
</dbReference>
<feature type="region of interest" description="Disordered" evidence="1">
    <location>
        <begin position="170"/>
        <end position="198"/>
    </location>
</feature>
<evidence type="ECO:0000313" key="3">
    <source>
        <dbReference type="Proteomes" id="UP000830631"/>
    </source>
</evidence>
<dbReference type="RefSeq" id="WP_261812409.1">
    <property type="nucleotide sequence ID" value="NZ_CP078078.1"/>
</dbReference>
<reference evidence="2 3" key="1">
    <citation type="submission" date="2021-06" db="EMBL/GenBank/DDBJ databases">
        <title>Genome-based taxonomic framework of Microbacterium strains isolated from marine environment, the description of four new species and reclassification of four preexisting species.</title>
        <authorList>
            <person name="Lee S.D."/>
            <person name="Kim S.-M."/>
            <person name="Byeon Y.-S."/>
            <person name="Yang H.L."/>
            <person name="Kim I.S."/>
        </authorList>
    </citation>
    <scope>NUCLEOTIDE SEQUENCE [LARGE SCALE GENOMIC DNA]</scope>
    <source>
        <strain evidence="2 3">KSW4-10</strain>
    </source>
</reference>
<proteinExistence type="predicted"/>
<sequence length="198" mass="21875">MKRPLGSWLVLSGPNKDGSRHIGIRVLPDAARQLEKRGYIVANKMYERSVDRGLMSNIRIGDVFDVRFDGDKGWWAWRGGVRLGRLTCSLSNFEAKEWREAMPRIDEGTLQVIRLVVDAGGIVVNAGGIVRPLGDAIPPVKKAVPDAQEHVPTLRGVVGTAGDVRVAKETVDGSPRAGRQPAPLPRSRRSIWERLTRQ</sequence>
<protein>
    <submittedName>
        <fullName evidence="2">Uncharacterized protein</fullName>
    </submittedName>
</protein>
<keyword evidence="3" id="KW-1185">Reference proteome</keyword>
<organism evidence="2 3">
    <name type="scientific">Microbacterium aurugineum</name>
    <dbReference type="NCBI Taxonomy" id="2851642"/>
    <lineage>
        <taxon>Bacteria</taxon>
        <taxon>Bacillati</taxon>
        <taxon>Actinomycetota</taxon>
        <taxon>Actinomycetes</taxon>
        <taxon>Micrococcales</taxon>
        <taxon>Microbacteriaceae</taxon>
        <taxon>Microbacterium</taxon>
    </lineage>
</organism>
<evidence type="ECO:0000256" key="1">
    <source>
        <dbReference type="SAM" id="MobiDB-lite"/>
    </source>
</evidence>
<accession>A0ABY4IX38</accession>
<name>A0ABY4IX38_9MICO</name>
<gene>
    <name evidence="2" type="ORF">KV397_05945</name>
</gene>